<dbReference type="Proteomes" id="UP001515660">
    <property type="component" value="Unassembled WGS sequence"/>
</dbReference>
<dbReference type="NCBIfam" id="NF004347">
    <property type="entry name" value="PRK05728.1-4"/>
    <property type="match status" value="1"/>
</dbReference>
<dbReference type="InterPro" id="IPR007459">
    <property type="entry name" value="DNA_pol3_chi"/>
</dbReference>
<dbReference type="InterPro" id="IPR036768">
    <property type="entry name" value="PolIII_chi_sf"/>
</dbReference>
<reference evidence="1 2" key="1">
    <citation type="journal article" date="2022" name="Microorganisms">
        <title>Genome Sequence and Characterization of a Xanthorhodopsin-Containing, Aerobic Anoxygenic Phototrophic Rhodobacter Species, Isolated from Mesophilic Conditions at Yellowstone National Park.</title>
        <authorList>
            <person name="Kyndt J.A."/>
            <person name="Robertson S."/>
            <person name="Shoffstall I.B."/>
            <person name="Ramaley R.F."/>
            <person name="Meyer T.E."/>
        </authorList>
    </citation>
    <scope>NUCLEOTIDE SEQUENCE [LARGE SCALE GENOMIC DNA]</scope>
    <source>
        <strain evidence="1 2">M37P</strain>
    </source>
</reference>
<dbReference type="PANTHER" id="PTHR38767">
    <property type="entry name" value="DNA POLYMERASE III SUBUNIT CHI"/>
    <property type="match status" value="1"/>
</dbReference>
<gene>
    <name evidence="1" type="ORF">G8O29_11230</name>
</gene>
<name>A0ABX0G8V6_9RHOB</name>
<protein>
    <submittedName>
        <fullName evidence="1">DNA polymerase III subunit chi</fullName>
    </submittedName>
</protein>
<dbReference type="EMBL" id="JAANHS010000007">
    <property type="protein sequence ID" value="NHB77310.1"/>
    <property type="molecule type" value="Genomic_DNA"/>
</dbReference>
<dbReference type="PANTHER" id="PTHR38767:SF1">
    <property type="entry name" value="DNA POLYMERASE III SUBUNIT CHI"/>
    <property type="match status" value="1"/>
</dbReference>
<comment type="caution">
    <text evidence="1">The sequence shown here is derived from an EMBL/GenBank/DDBJ whole genome shotgun (WGS) entry which is preliminary data.</text>
</comment>
<evidence type="ECO:0000313" key="1">
    <source>
        <dbReference type="EMBL" id="NHB77310.1"/>
    </source>
</evidence>
<proteinExistence type="predicted"/>
<accession>A0ABX0G8V6</accession>
<dbReference type="Pfam" id="PF04364">
    <property type="entry name" value="DNA_pol3_chi"/>
    <property type="match status" value="1"/>
</dbReference>
<dbReference type="SUPFAM" id="SSF102400">
    <property type="entry name" value="DNA polymerase III chi subunit"/>
    <property type="match status" value="1"/>
</dbReference>
<keyword evidence="2" id="KW-1185">Reference proteome</keyword>
<sequence>MGTVMFFHLMQSAPADTLAVNAPRALAQGWRVMVRGTDPAALDRLDQALWLKGAAEGFLPHGIEGGPHDADQPVLLGLGGPTNGARVLALIDGAEATDAEIAAMERVWVLFDGNDPDRLSAARTQWKAITGAGHAAQYWSEESGRWEKKAEKPAPGAT</sequence>
<evidence type="ECO:0000313" key="2">
    <source>
        <dbReference type="Proteomes" id="UP001515660"/>
    </source>
</evidence>
<organism evidence="1 2">
    <name type="scientific">Rhodobacter calidifons</name>
    <dbReference type="NCBI Taxonomy" id="2715277"/>
    <lineage>
        <taxon>Bacteria</taxon>
        <taxon>Pseudomonadati</taxon>
        <taxon>Pseudomonadota</taxon>
        <taxon>Alphaproteobacteria</taxon>
        <taxon>Rhodobacterales</taxon>
        <taxon>Rhodobacter group</taxon>
        <taxon>Rhodobacter</taxon>
    </lineage>
</organism>
<dbReference type="Gene3D" id="3.40.50.10110">
    <property type="entry name" value="DNA polymerase III subunit chi"/>
    <property type="match status" value="1"/>
</dbReference>